<comment type="similarity">
    <text evidence="2 8">Belongs to the inorganic phosphate transporter (PiT) (TC 2.A.20) family.</text>
</comment>
<proteinExistence type="inferred from homology"/>
<dbReference type="GO" id="GO:0005315">
    <property type="term" value="F:phosphate transmembrane transporter activity"/>
    <property type="evidence" value="ECO:0007669"/>
    <property type="project" value="InterPro"/>
</dbReference>
<keyword evidence="5 8" id="KW-0812">Transmembrane</keyword>
<dbReference type="EMBL" id="OE003116">
    <property type="protein sequence ID" value="CAD7459755.1"/>
    <property type="molecule type" value="Genomic_DNA"/>
</dbReference>
<dbReference type="AlphaFoldDB" id="A0A7R9IK04"/>
<evidence type="ECO:0000256" key="9">
    <source>
        <dbReference type="SAM" id="MobiDB-lite"/>
    </source>
</evidence>
<evidence type="ECO:0000256" key="3">
    <source>
        <dbReference type="ARBA" id="ARBA00022448"/>
    </source>
</evidence>
<dbReference type="InterPro" id="IPR001204">
    <property type="entry name" value="Phos_transporter"/>
</dbReference>
<evidence type="ECO:0000256" key="6">
    <source>
        <dbReference type="ARBA" id="ARBA00022989"/>
    </source>
</evidence>
<protein>
    <recommendedName>
        <fullName evidence="8">Phosphate transporter</fullName>
    </recommendedName>
</protein>
<comment type="subcellular location">
    <subcellularLocation>
        <location evidence="1 8">Membrane</location>
        <topology evidence="1 8">Multi-pass membrane protein</topology>
    </subcellularLocation>
</comment>
<keyword evidence="7 8" id="KW-0472">Membrane</keyword>
<feature type="compositionally biased region" description="Basic and acidic residues" evidence="9">
    <location>
        <begin position="414"/>
        <end position="432"/>
    </location>
</feature>
<evidence type="ECO:0000256" key="4">
    <source>
        <dbReference type="ARBA" id="ARBA00022592"/>
    </source>
</evidence>
<dbReference type="GO" id="GO:0016020">
    <property type="term" value="C:membrane"/>
    <property type="evidence" value="ECO:0007669"/>
    <property type="project" value="UniProtKB-SubCell"/>
</dbReference>
<evidence type="ECO:0000256" key="2">
    <source>
        <dbReference type="ARBA" id="ARBA00009916"/>
    </source>
</evidence>
<feature type="transmembrane region" description="Helical" evidence="8">
    <location>
        <begin position="143"/>
        <end position="165"/>
    </location>
</feature>
<feature type="transmembrane region" description="Helical" evidence="8">
    <location>
        <begin position="47"/>
        <end position="69"/>
    </location>
</feature>
<name>A0A7R9IK04_9NEOP</name>
<comment type="function">
    <text evidence="8">Sodium-phosphate symporter.</text>
</comment>
<feature type="transmembrane region" description="Helical" evidence="8">
    <location>
        <begin position="9"/>
        <end position="27"/>
    </location>
</feature>
<sequence length="752" mass="80906">MLEPFDQDVLWVVVIGFIVAFVLAFGIGANDVANSFGTSVGSKVLSVKQACCLATIFEIAGAILIGYKVSDTMRKGILEVSMYEDSEKELMLGCLSSLAGSAVWLIVATFFKLPISGTHSIVGATVGFSLVCRGTKGLHWTTLAMIVASWFVSPVLSGIMSVILFSLIRRFILSAPQPIKPGLHALPFFYGVTIIINVFSIVQDGPKLLYFDVIPWWGALVISLGIGLIVMLTVQLVLVPYQRKQIIGAWVSALSGVALRLAHTGRLALRIKKTITNLTYLGRCEYYHIMRLTLWWLQLPDTSSCYEARNSAFGNVPTDNADALRILDTLRLGAQLTTNILSGWNRRPESSVSNHNPYTKQTIGCRTKCANTDPVSYICGDSDDNDLLCVCRSCPWWPAGHLSLNSRTLHEFDAPADSSREPTPKGSTEDVSRPLPKIGALKEVTGPSGEMVPLTATDRGQLYHFPAPQTNGATTKSNGYVLAETTLGDATQGGVSPAVTETAIDVASNVKKAAQPEPSTHRLQVASEANKSIGGQVTPMCGLSPNSSAVPLIRNKTSEEMKQLDVEVIAEEMEESSGPEDPPEVVKLFSFLQVLTASFGSFAHGGNDVSNAIGPLIALWLIYLEGSVQQKSETPLYILLYGGFGITVGLWLWGRRVIKTIGEDLTKITASTGFTIEIGAAFTVLLASKIGIPISTTHCKVGSVVFVGWANSSKGGVDWKLFRNIIYAWVVTVPLAAGLSAACMAILRATAL</sequence>
<feature type="transmembrane region" description="Helical" evidence="8">
    <location>
        <begin position="665"/>
        <end position="687"/>
    </location>
</feature>
<evidence type="ECO:0000256" key="8">
    <source>
        <dbReference type="RuleBase" id="RU363058"/>
    </source>
</evidence>
<evidence type="ECO:0000313" key="10">
    <source>
        <dbReference type="EMBL" id="CAD7459755.1"/>
    </source>
</evidence>
<evidence type="ECO:0000256" key="1">
    <source>
        <dbReference type="ARBA" id="ARBA00004141"/>
    </source>
</evidence>
<gene>
    <name evidence="10" type="ORF">TTEB3V08_LOCUS7703</name>
</gene>
<feature type="transmembrane region" description="Helical" evidence="8">
    <location>
        <begin position="636"/>
        <end position="653"/>
    </location>
</feature>
<keyword evidence="6 8" id="KW-1133">Transmembrane helix</keyword>
<feature type="region of interest" description="Disordered" evidence="9">
    <location>
        <begin position="414"/>
        <end position="433"/>
    </location>
</feature>
<dbReference type="PANTHER" id="PTHR11101:SF80">
    <property type="entry name" value="PHOSPHATE TRANSPORTER"/>
    <property type="match status" value="1"/>
</dbReference>
<feature type="transmembrane region" description="Helical" evidence="8">
    <location>
        <begin position="90"/>
        <end position="111"/>
    </location>
</feature>
<dbReference type="Pfam" id="PF01384">
    <property type="entry name" value="PHO4"/>
    <property type="match status" value="1"/>
</dbReference>
<keyword evidence="3 8" id="KW-0813">Transport</keyword>
<feature type="transmembrane region" description="Helical" evidence="8">
    <location>
        <begin position="214"/>
        <end position="239"/>
    </location>
</feature>
<keyword evidence="4 8" id="KW-0592">Phosphate transport</keyword>
<evidence type="ECO:0000256" key="7">
    <source>
        <dbReference type="ARBA" id="ARBA00023136"/>
    </source>
</evidence>
<feature type="transmembrane region" description="Helical" evidence="8">
    <location>
        <begin position="726"/>
        <end position="747"/>
    </location>
</feature>
<evidence type="ECO:0000256" key="5">
    <source>
        <dbReference type="ARBA" id="ARBA00022692"/>
    </source>
</evidence>
<dbReference type="PANTHER" id="PTHR11101">
    <property type="entry name" value="PHOSPHATE TRANSPORTER"/>
    <property type="match status" value="1"/>
</dbReference>
<accession>A0A7R9IK04</accession>
<feature type="transmembrane region" description="Helical" evidence="8">
    <location>
        <begin position="246"/>
        <end position="263"/>
    </location>
</feature>
<dbReference type="GO" id="GO:0035435">
    <property type="term" value="P:phosphate ion transmembrane transport"/>
    <property type="evidence" value="ECO:0007669"/>
    <property type="project" value="TreeGrafter"/>
</dbReference>
<feature type="transmembrane region" description="Helical" evidence="8">
    <location>
        <begin position="185"/>
        <end position="202"/>
    </location>
</feature>
<reference evidence="10" key="1">
    <citation type="submission" date="2020-11" db="EMBL/GenBank/DDBJ databases">
        <authorList>
            <person name="Tran Van P."/>
        </authorList>
    </citation>
    <scope>NUCLEOTIDE SEQUENCE</scope>
</reference>
<organism evidence="10">
    <name type="scientific">Timema tahoe</name>
    <dbReference type="NCBI Taxonomy" id="61484"/>
    <lineage>
        <taxon>Eukaryota</taxon>
        <taxon>Metazoa</taxon>
        <taxon>Ecdysozoa</taxon>
        <taxon>Arthropoda</taxon>
        <taxon>Hexapoda</taxon>
        <taxon>Insecta</taxon>
        <taxon>Pterygota</taxon>
        <taxon>Neoptera</taxon>
        <taxon>Polyneoptera</taxon>
        <taxon>Phasmatodea</taxon>
        <taxon>Timematodea</taxon>
        <taxon>Timematoidea</taxon>
        <taxon>Timematidae</taxon>
        <taxon>Timema</taxon>
    </lineage>
</organism>